<proteinExistence type="predicted"/>
<reference evidence="3" key="1">
    <citation type="journal article" date="2019" name="Int. J. Syst. Evol. Microbiol.">
        <title>The Global Catalogue of Microorganisms (GCM) 10K type strain sequencing project: providing services to taxonomists for standard genome sequencing and annotation.</title>
        <authorList>
            <consortium name="The Broad Institute Genomics Platform"/>
            <consortium name="The Broad Institute Genome Sequencing Center for Infectious Disease"/>
            <person name="Wu L."/>
            <person name="Ma J."/>
        </authorList>
    </citation>
    <scope>NUCLEOTIDE SEQUENCE [LARGE SCALE GENOMIC DNA]</scope>
    <source>
        <strain evidence="3">JCM 4816</strain>
    </source>
</reference>
<protein>
    <recommendedName>
        <fullName evidence="4">Integral membrane protein</fullName>
    </recommendedName>
</protein>
<keyword evidence="3" id="KW-1185">Reference proteome</keyword>
<feature type="transmembrane region" description="Helical" evidence="1">
    <location>
        <begin position="205"/>
        <end position="221"/>
    </location>
</feature>
<feature type="transmembrane region" description="Helical" evidence="1">
    <location>
        <begin position="54"/>
        <end position="73"/>
    </location>
</feature>
<gene>
    <name evidence="2" type="ORF">GCM10019016_031800</name>
</gene>
<feature type="transmembrane region" description="Helical" evidence="1">
    <location>
        <begin position="85"/>
        <end position="105"/>
    </location>
</feature>
<organism evidence="2 3">
    <name type="scientific">Streptomyces prasinosporus</name>
    <dbReference type="NCBI Taxonomy" id="68256"/>
    <lineage>
        <taxon>Bacteria</taxon>
        <taxon>Bacillati</taxon>
        <taxon>Actinomycetota</taxon>
        <taxon>Actinomycetes</taxon>
        <taxon>Kitasatosporales</taxon>
        <taxon>Streptomycetaceae</taxon>
        <taxon>Streptomyces</taxon>
        <taxon>Streptomyces albogriseolus group</taxon>
    </lineage>
</organism>
<feature type="transmembrane region" description="Helical" evidence="1">
    <location>
        <begin position="227"/>
        <end position="245"/>
    </location>
</feature>
<evidence type="ECO:0000256" key="1">
    <source>
        <dbReference type="SAM" id="Phobius"/>
    </source>
</evidence>
<keyword evidence="1" id="KW-0472">Membrane</keyword>
<evidence type="ECO:0008006" key="4">
    <source>
        <dbReference type="Google" id="ProtNLM"/>
    </source>
</evidence>
<keyword evidence="1" id="KW-0812">Transmembrane</keyword>
<accession>A0ABP6TLF5</accession>
<name>A0ABP6TLF5_9ACTN</name>
<dbReference type="EMBL" id="BAAAXF010000022">
    <property type="protein sequence ID" value="GAA3496079.1"/>
    <property type="molecule type" value="Genomic_DNA"/>
</dbReference>
<dbReference type="Proteomes" id="UP001501455">
    <property type="component" value="Unassembled WGS sequence"/>
</dbReference>
<comment type="caution">
    <text evidence="2">The sequence shown here is derived from an EMBL/GenBank/DDBJ whole genome shotgun (WGS) entry which is preliminary data.</text>
</comment>
<sequence>MLLPLSGAALATDARLLERVRAIGARCGVDYTDDAAVTELLTERRRALERIRRGPLVQLGALALTAAVVWPFLAPTVPALTGDPVLSYAPAGPLLLVAVACLVLVHVRWKRALTQEALAGYREVLGVARAHGVEPAHVPAWLEGRTPGGSGKGAAPIPAYPDAAPLRADAVPPNGRTPAPSVPPKPETVTAYERIAGEGGWHDETGCLLVLAGAGGAIWAATSGTPLGYAALLLVPVAVAVWLAGRRQGVEKERLRAEAEAYVRAVAEARANGIPVPELSPALRELLDR</sequence>
<evidence type="ECO:0000313" key="3">
    <source>
        <dbReference type="Proteomes" id="UP001501455"/>
    </source>
</evidence>
<keyword evidence="1" id="KW-1133">Transmembrane helix</keyword>
<evidence type="ECO:0000313" key="2">
    <source>
        <dbReference type="EMBL" id="GAA3496079.1"/>
    </source>
</evidence>